<dbReference type="FunFam" id="3.40.50.300:FF:000326">
    <property type="entry name" value="P-loop containing nucleoside triphosphate hydrolase"/>
    <property type="match status" value="1"/>
</dbReference>
<dbReference type="PANTHER" id="PTHR10887">
    <property type="entry name" value="DNA2/NAM7 HELICASE FAMILY"/>
    <property type="match status" value="1"/>
</dbReference>
<evidence type="ECO:0000259" key="12">
    <source>
        <dbReference type="Pfam" id="PF13087"/>
    </source>
</evidence>
<dbReference type="InterPro" id="IPR056474">
    <property type="entry name" value="SEN1_barrel"/>
</dbReference>
<dbReference type="GeneID" id="64572403"/>
<gene>
    <name evidence="14" type="ORF">BRETT_000478</name>
</gene>
<evidence type="ECO:0000256" key="3">
    <source>
        <dbReference type="ARBA" id="ARBA00022741"/>
    </source>
</evidence>
<evidence type="ECO:0000256" key="5">
    <source>
        <dbReference type="ARBA" id="ARBA00022806"/>
    </source>
</evidence>
<keyword evidence="6" id="KW-0067">ATP-binding</keyword>
<dbReference type="GO" id="GO:0005694">
    <property type="term" value="C:chromosome"/>
    <property type="evidence" value="ECO:0007669"/>
    <property type="project" value="UniProtKB-ARBA"/>
</dbReference>
<keyword evidence="5" id="KW-0347">Helicase</keyword>
<protein>
    <recommendedName>
        <fullName evidence="16">Helicase SEN1</fullName>
    </recommendedName>
</protein>
<evidence type="ECO:0000313" key="14">
    <source>
        <dbReference type="EMBL" id="QOU20764.1"/>
    </source>
</evidence>
<dbReference type="GO" id="GO:0005524">
    <property type="term" value="F:ATP binding"/>
    <property type="evidence" value="ECO:0007669"/>
    <property type="project" value="UniProtKB-KW"/>
</dbReference>
<feature type="domain" description="DNA2/NAM7 helicase-like C-terminal" evidence="12">
    <location>
        <begin position="1580"/>
        <end position="1775"/>
    </location>
</feature>
<feature type="compositionally biased region" description="Basic and acidic residues" evidence="9">
    <location>
        <begin position="1828"/>
        <end position="1857"/>
    </location>
</feature>
<keyword evidence="7" id="KW-0539">Nucleus</keyword>
<feature type="domain" description="Helicase Sen1 N-terminal" evidence="10">
    <location>
        <begin position="81"/>
        <end position="842"/>
    </location>
</feature>
<keyword evidence="4" id="KW-0378">Hydrolase</keyword>
<dbReference type="InterPro" id="IPR027417">
    <property type="entry name" value="P-loop_NTPase"/>
</dbReference>
<dbReference type="Proteomes" id="UP000663131">
    <property type="component" value="Chromosome 8"/>
</dbReference>
<evidence type="ECO:0000259" key="10">
    <source>
        <dbReference type="Pfam" id="PF12726"/>
    </source>
</evidence>
<proteinExistence type="inferred from homology"/>
<reference evidence="14" key="1">
    <citation type="submission" date="2020-10" db="EMBL/GenBank/DDBJ databases">
        <authorList>
            <person name="Palmer J.M."/>
        </authorList>
    </citation>
    <scope>NUCLEOTIDE SEQUENCE</scope>
    <source>
        <strain evidence="14">UCD 2041</strain>
    </source>
</reference>
<evidence type="ECO:0000259" key="11">
    <source>
        <dbReference type="Pfam" id="PF13086"/>
    </source>
</evidence>
<keyword evidence="3" id="KW-0547">Nucleotide-binding</keyword>
<comment type="subcellular location">
    <subcellularLocation>
        <location evidence="1">Nucleus</location>
    </subcellularLocation>
</comment>
<dbReference type="FunFam" id="3.40.50.300:FF:001152">
    <property type="entry name" value="tRNA-splicing endonuclease, putative"/>
    <property type="match status" value="1"/>
</dbReference>
<dbReference type="InterPro" id="IPR047187">
    <property type="entry name" value="SF1_C_Upf1"/>
</dbReference>
<evidence type="ECO:0000313" key="15">
    <source>
        <dbReference type="Proteomes" id="UP000663131"/>
    </source>
</evidence>
<dbReference type="EMBL" id="CP063136">
    <property type="protein sequence ID" value="QOU20764.1"/>
    <property type="molecule type" value="Genomic_DNA"/>
</dbReference>
<keyword evidence="8" id="KW-0175">Coiled coil</keyword>
<comment type="similarity">
    <text evidence="2">Belongs to the DNA2/NAM7 helicase family.</text>
</comment>
<feature type="domain" description="DNA2/NAM7 helicase helicase" evidence="11">
    <location>
        <begin position="1291"/>
        <end position="1573"/>
    </location>
</feature>
<dbReference type="RefSeq" id="XP_041137257.1">
    <property type="nucleotide sequence ID" value="XM_041279043.1"/>
</dbReference>
<feature type="domain" description="Helicase SEN1 beta-barrel" evidence="13">
    <location>
        <begin position="1132"/>
        <end position="1241"/>
    </location>
</feature>
<evidence type="ECO:0000256" key="4">
    <source>
        <dbReference type="ARBA" id="ARBA00022801"/>
    </source>
</evidence>
<organism evidence="14 15">
    <name type="scientific">Dekkera bruxellensis</name>
    <name type="common">Brettanomyces custersii</name>
    <dbReference type="NCBI Taxonomy" id="5007"/>
    <lineage>
        <taxon>Eukaryota</taxon>
        <taxon>Fungi</taxon>
        <taxon>Dikarya</taxon>
        <taxon>Ascomycota</taxon>
        <taxon>Saccharomycotina</taxon>
        <taxon>Pichiomycetes</taxon>
        <taxon>Pichiales</taxon>
        <taxon>Pichiaceae</taxon>
        <taxon>Brettanomyces</taxon>
    </lineage>
</organism>
<evidence type="ECO:0008006" key="16">
    <source>
        <dbReference type="Google" id="ProtNLM"/>
    </source>
</evidence>
<dbReference type="GO" id="GO:0016604">
    <property type="term" value="C:nuclear body"/>
    <property type="evidence" value="ECO:0007669"/>
    <property type="project" value="TreeGrafter"/>
</dbReference>
<accession>A0A871R7S9</accession>
<feature type="coiled-coil region" evidence="8">
    <location>
        <begin position="897"/>
        <end position="926"/>
    </location>
</feature>
<dbReference type="Pfam" id="PF13086">
    <property type="entry name" value="AAA_11"/>
    <property type="match status" value="1"/>
</dbReference>
<feature type="region of interest" description="Disordered" evidence="9">
    <location>
        <begin position="1811"/>
        <end position="1967"/>
    </location>
</feature>
<evidence type="ECO:0000259" key="13">
    <source>
        <dbReference type="Pfam" id="PF23576"/>
    </source>
</evidence>
<evidence type="ECO:0000256" key="7">
    <source>
        <dbReference type="ARBA" id="ARBA00023242"/>
    </source>
</evidence>
<dbReference type="GO" id="GO:0001147">
    <property type="term" value="F:transcription termination site sequence-specific DNA binding"/>
    <property type="evidence" value="ECO:0007669"/>
    <property type="project" value="TreeGrafter"/>
</dbReference>
<dbReference type="Pfam" id="PF13087">
    <property type="entry name" value="AAA_12"/>
    <property type="match status" value="1"/>
</dbReference>
<dbReference type="KEGG" id="bbrx:BRETT_000478"/>
<dbReference type="InterPro" id="IPR044340">
    <property type="entry name" value="Helicase_Sen1_1B_dom"/>
</dbReference>
<dbReference type="Pfam" id="PF23576">
    <property type="entry name" value="SEN1_barrel"/>
    <property type="match status" value="1"/>
</dbReference>
<dbReference type="InterPro" id="IPR041677">
    <property type="entry name" value="DNA2/NAM7_AAA_11"/>
</dbReference>
<dbReference type="PANTHER" id="PTHR10887:SF495">
    <property type="entry name" value="HELICASE SENATAXIN ISOFORM X1-RELATED"/>
    <property type="match status" value="1"/>
</dbReference>
<feature type="compositionally biased region" description="Acidic residues" evidence="9">
    <location>
        <begin position="993"/>
        <end position="1007"/>
    </location>
</feature>
<dbReference type="SUPFAM" id="SSF52540">
    <property type="entry name" value="P-loop containing nucleoside triphosphate hydrolases"/>
    <property type="match status" value="1"/>
</dbReference>
<evidence type="ECO:0000256" key="8">
    <source>
        <dbReference type="SAM" id="Coils"/>
    </source>
</evidence>
<sequence length="1967" mass="224245">MSSEGKNENEESLVRRIQDSHSHPDDNDLQQQLMNDCFTYFLSLPETDHHLFCEKNKATILVYLLLVLASFNENEVLEELRKRAHASLDKCTNCVIGFHAVRADFREKFINIRKISFQNTNVIMERLAKWEADYLSSKIRSSIDTPGDLSTTVTSCLVECMIWPRLLRMNSDLKSYFDHSFALIDTVDRESLSKVLKFYPGLIYCLFEGSSNEREWALSKFPYGDDTKTTWLESKDFNPLAMEEYEEYFYRIQDPDFYTDQRAVDFWCSINPILRFCDPGAILKKLQYPPTVESYTNYVGFNVVPLTQVFINQSLSYLDQPLPYLLRTLAIFLERLGNQFFTVIKPHSYLTFFDIAFQNPAYLKTLASTTQDASNLSQRVADSGTTPHFRDLFRWMTVCYPLLKESQKAQFACIIFNYMMNNASHPSYGNFFCYFALNMMSEQLDPKNALFDAKLTFEMITNSKARSLVDKRCIVIFDAIKNSALRVVALKLIKSALMYDVALLVQSGYSLSAGDSSVTLQTHPDLWNILQTKLTGTDVEIATTFLSALQNAVAVRSIDILYLKTRLQQNNTVPEDDMKKLVATCSKHNKYVGQWNSSVESILSKIVEYSSTQGMQSLARSEVSSVGIWSCVLSPEEKVYQSGISFLYEAFNVDGRFEAFREALKQDIPSVLKPFSSTLIIFVKLEIFKASKRGVRIIMDLIKALFDPIHGLLAMHVSSLSMKSREVLVDFWEAVWRFLRMIYRAIFVWSSTYERLKVLSNNKQMAERISSDLLEFTRDVLDLSHSVLNGYKLLVSAISFDGIKEEQLTDIQESIFQPVMSALKDEIMWLRLSDPALLVLCVNLIINVLDLSMELKVKVSDENIANLTKLCAKAKKYNNRMNKEQTGNILLRTRSMNAELVENILAAEEQRKREKAEKNNAAIRRAGRISSNKYVSPTVIEIPDVAPPRLTLLEQARLRLNEKRKRFKQPAKEPAAARPPGFNKKHSGSASNSEEDDDDNDDDDDDGGLFTKEQVAAKLKRSKATLSSIQHRRPAYSVSDKQAMIRETMNKKKKAEELMRLRLNVDMNPFYKHVLSWSYEHSGDFPVDSNISGYKVIADEFDTAEDYQKTFEPLLLLECWQGIQRAKQVGGEKPFRLTVASRSATDSFYDVYSTVDKKMITEQRLLLESDLMALMFVDNLPSTDKQLQRRHVSNRKCSCFARVRNIKISNSRYAELTLRISSSTKMVKFLSPSTEIVGMRVMQMTTVEREYSSLVGLPYYDLVKSITKAVPCQPEGLDSSRVAEIKGTYDVNDSQAVAIAGAVHKEGFSLIQGPPGTGKTKTILGVIGHFLTRMAVARNGSHPIQMPSQQVSRSKEHRRILVCAPSNAAVDELVLRLMRGIKNSKGVIFKPRLVRLGRTDAINEQVKGITLEELVDSKLSSVEKIDDNAIREQHRKCIMERDELREKLDSGKLPEAEIAKAEMRLQDVVQKRRELGKKLDEIREKRSVSYRNREIERRNIQFKILNDAEVVCSTLSGSAHDVLASMSLTFDTVVIDEAAQCTELSAIIPLRYGCTKCVMVGDPNQLPPTVLSQKAASYKYEQSLFVRIQNNHKDSVYLLNVQYRMHPEISMFPSKEFYHSRLLDGPNMAENNSKPWNSLYGPYRFFDVKGAEEQNEATKSVFNYTEASLALELVEDLFEKFSEINWAGLVGIISPYKEQVKLLKKLFINRFGRIITTQIDFNTVDGFQGQEKEVIVFSCVRAENHTGIGFLADIRRMNVALTRARSSLWILGSKKALVNNKTWRDLIENATERHLVERITRGFTKSNTANLDTFENYGQKPVDYGPKSADHSHKSADYNHKSTDSLHEVKEEKENNNHHLNKQTVKPDTVKFKTSVPNSALHVPSGPHTSLNNHKRSHGYLSGSKENQNLMPPKRVRHGIIPSRPHHMSSNGNKRERFGTVSDTGGMFKLSKPKVKFPPHMQHKKKK</sequence>
<dbReference type="InterPro" id="IPR024481">
    <property type="entry name" value="Helicase_Sen1_N"/>
</dbReference>
<dbReference type="GO" id="GO:0016787">
    <property type="term" value="F:hydrolase activity"/>
    <property type="evidence" value="ECO:0007669"/>
    <property type="project" value="UniProtKB-KW"/>
</dbReference>
<dbReference type="CDD" id="cd18042">
    <property type="entry name" value="DEXXQc_SETX"/>
    <property type="match status" value="1"/>
</dbReference>
<evidence type="ECO:0000256" key="9">
    <source>
        <dbReference type="SAM" id="MobiDB-lite"/>
    </source>
</evidence>
<feature type="region of interest" description="Disordered" evidence="9">
    <location>
        <begin position="964"/>
        <end position="1009"/>
    </location>
</feature>
<dbReference type="InterPro" id="IPR041679">
    <property type="entry name" value="DNA2/NAM7-like_C"/>
</dbReference>
<dbReference type="CDD" id="cd21408">
    <property type="entry name" value="1B_Sen1p-like"/>
    <property type="match status" value="1"/>
</dbReference>
<dbReference type="OrthoDB" id="6513042at2759"/>
<dbReference type="Gene3D" id="3.40.50.300">
    <property type="entry name" value="P-loop containing nucleotide triphosphate hydrolases"/>
    <property type="match status" value="2"/>
</dbReference>
<reference evidence="14" key="2">
    <citation type="journal article" name="BMC Genomics">
        <title>New genome assemblies reveal patterns of domestication and adaptation across Brettanomyces (Dekkera) species.</title>
        <authorList>
            <person name="Roach M.J."/>
            <person name="Borneman A.R."/>
        </authorList>
    </citation>
    <scope>NUCLEOTIDE SEQUENCE</scope>
    <source>
        <strain evidence="14">UCD 2041</strain>
    </source>
</reference>
<feature type="compositionally biased region" description="Basic residues" evidence="9">
    <location>
        <begin position="1951"/>
        <end position="1967"/>
    </location>
</feature>
<evidence type="ECO:0000256" key="2">
    <source>
        <dbReference type="ARBA" id="ARBA00007913"/>
    </source>
</evidence>
<feature type="coiled-coil region" evidence="8">
    <location>
        <begin position="1458"/>
        <end position="1485"/>
    </location>
</feature>
<name>A0A871R7S9_DEKBR</name>
<dbReference type="InterPro" id="IPR045055">
    <property type="entry name" value="DNA2/NAM7-like"/>
</dbReference>
<dbReference type="CDD" id="cd18808">
    <property type="entry name" value="SF1_C_Upf1"/>
    <property type="match status" value="1"/>
</dbReference>
<evidence type="ECO:0000256" key="6">
    <source>
        <dbReference type="ARBA" id="ARBA00022840"/>
    </source>
</evidence>
<dbReference type="Pfam" id="PF12726">
    <property type="entry name" value="SEN1_N"/>
    <property type="match status" value="1"/>
</dbReference>
<evidence type="ECO:0000256" key="1">
    <source>
        <dbReference type="ARBA" id="ARBA00004123"/>
    </source>
</evidence>
<dbReference type="GO" id="GO:0003678">
    <property type="term" value="F:DNA helicase activity"/>
    <property type="evidence" value="ECO:0007669"/>
    <property type="project" value="UniProtKB-ARBA"/>
</dbReference>
<dbReference type="GO" id="GO:0006369">
    <property type="term" value="P:termination of RNA polymerase II transcription"/>
    <property type="evidence" value="ECO:0007669"/>
    <property type="project" value="TreeGrafter"/>
</dbReference>